<keyword evidence="2" id="KW-1133">Transmembrane helix</keyword>
<feature type="region of interest" description="Disordered" evidence="1">
    <location>
        <begin position="119"/>
        <end position="144"/>
    </location>
</feature>
<keyword evidence="2" id="KW-0812">Transmembrane</keyword>
<dbReference type="Proteomes" id="UP000234681">
    <property type="component" value="Chromosome 3"/>
</dbReference>
<evidence type="ECO:0000256" key="1">
    <source>
        <dbReference type="SAM" id="MobiDB-lite"/>
    </source>
</evidence>
<proteinExistence type="predicted"/>
<reference evidence="3 4" key="1">
    <citation type="submission" date="2005-09" db="EMBL/GenBank/DDBJ databases">
        <authorList>
            <person name="Mural R.J."/>
            <person name="Li P.W."/>
            <person name="Adams M.D."/>
            <person name="Amanatides P.G."/>
            <person name="Baden-Tillson H."/>
            <person name="Barnstead M."/>
            <person name="Chin S.H."/>
            <person name="Dew I."/>
            <person name="Evans C.A."/>
            <person name="Ferriera S."/>
            <person name="Flanigan M."/>
            <person name="Fosler C."/>
            <person name="Glodek A."/>
            <person name="Gu Z."/>
            <person name="Holt R.A."/>
            <person name="Jennings D."/>
            <person name="Kraft C.L."/>
            <person name="Lu F."/>
            <person name="Nguyen T."/>
            <person name="Nusskern D.R."/>
            <person name="Pfannkoch C.M."/>
            <person name="Sitter C."/>
            <person name="Sutton G.G."/>
            <person name="Venter J.C."/>
            <person name="Wang Z."/>
            <person name="Woodage T."/>
            <person name="Zheng X.H."/>
            <person name="Zhong F."/>
        </authorList>
    </citation>
    <scope>NUCLEOTIDE SEQUENCE [LARGE SCALE GENOMIC DNA]</scope>
    <source>
        <strain>BN</strain>
        <strain evidence="4">Sprague-Dawley</strain>
    </source>
</reference>
<accession>A6JT44</accession>
<gene>
    <name evidence="3" type="primary">RGD1563595_predicted</name>
    <name evidence="3" type="ORF">rCG_45775</name>
</gene>
<evidence type="ECO:0000256" key="2">
    <source>
        <dbReference type="SAM" id="Phobius"/>
    </source>
</evidence>
<protein>
    <submittedName>
        <fullName evidence="3">Similar to Endoplasmic reticulum mannosyl-oligosaccharide 1,2-alpha-mannosidase (ER alpha-1,2-mannosidase) (Predicted), isoform CRA_b</fullName>
    </submittedName>
</protein>
<feature type="transmembrane region" description="Helical" evidence="2">
    <location>
        <begin position="49"/>
        <end position="67"/>
    </location>
</feature>
<dbReference type="EMBL" id="CH474001">
    <property type="protein sequence ID" value="EDL93602.1"/>
    <property type="molecule type" value="Genomic_DNA"/>
</dbReference>
<sequence>MYPPPPAPAPHRDFISVTLSLGESYDNSKSRRRRSCWRKWKQLSRLQRNVILFVLGFLILCGFLYSLQVSDQWKALSGSRAEVEKMKLEVLPVLPAPQKESAEPEGFADILSQKRQRHLRRGPPHLQIRPPNTVSKDGMQDDAKEREAALGKAQQEENTQRTVISWRGAVIEPEQATEPPSKRAEASIKPLFLASRIWKEPGEEFPCLTLASPSPHQSLCSSTLHPGCDLLHEPCAVHLSASVLCPHTSHNFVTISDFSAALILCLSTEQPEDALLEKAGFAILFLGQVVPEHEKIHNIKVIVF</sequence>
<evidence type="ECO:0000313" key="3">
    <source>
        <dbReference type="EMBL" id="EDL93602.1"/>
    </source>
</evidence>
<dbReference type="AlphaFoldDB" id="A6JT44"/>
<keyword evidence="2" id="KW-0472">Membrane</keyword>
<feature type="non-terminal residue" evidence="3">
    <location>
        <position position="304"/>
    </location>
</feature>
<name>A6JT44_RAT</name>
<organism evidence="3 4">
    <name type="scientific">Rattus norvegicus</name>
    <name type="common">Rat</name>
    <dbReference type="NCBI Taxonomy" id="10116"/>
    <lineage>
        <taxon>Eukaryota</taxon>
        <taxon>Metazoa</taxon>
        <taxon>Chordata</taxon>
        <taxon>Craniata</taxon>
        <taxon>Vertebrata</taxon>
        <taxon>Euteleostomi</taxon>
        <taxon>Mammalia</taxon>
        <taxon>Eutheria</taxon>
        <taxon>Euarchontoglires</taxon>
        <taxon>Glires</taxon>
        <taxon>Rodentia</taxon>
        <taxon>Myomorpha</taxon>
        <taxon>Muroidea</taxon>
        <taxon>Muridae</taxon>
        <taxon>Murinae</taxon>
        <taxon>Rattus</taxon>
    </lineage>
</organism>
<evidence type="ECO:0000313" key="4">
    <source>
        <dbReference type="Proteomes" id="UP000234681"/>
    </source>
</evidence>